<dbReference type="GO" id="GO:0004222">
    <property type="term" value="F:metalloendopeptidase activity"/>
    <property type="evidence" value="ECO:0007669"/>
    <property type="project" value="InterPro"/>
</dbReference>
<dbReference type="PROSITE" id="PS51885">
    <property type="entry name" value="NEPRILYSIN"/>
    <property type="match status" value="1"/>
</dbReference>
<keyword evidence="2" id="KW-1185">Reference proteome</keyword>
<dbReference type="AlphaFoldDB" id="A0A6S7J8Y4"/>
<dbReference type="PANTHER" id="PTHR11733:SF232">
    <property type="entry name" value="NEPRILYSIN METALLOPEPTIDASE FAMILY"/>
    <property type="match status" value="1"/>
</dbReference>
<comment type="caution">
    <text evidence="1">The sequence shown here is derived from an EMBL/GenBank/DDBJ whole genome shotgun (WGS) entry which is preliminary data.</text>
</comment>
<dbReference type="InterPro" id="IPR042089">
    <property type="entry name" value="Peptidase_M13_dom_2"/>
</dbReference>
<dbReference type="SUPFAM" id="SSF55486">
    <property type="entry name" value="Metalloproteases ('zincins'), catalytic domain"/>
    <property type="match status" value="1"/>
</dbReference>
<name>A0A6S7J8Y4_PARCT</name>
<dbReference type="InterPro" id="IPR000718">
    <property type="entry name" value="Peptidase_M13"/>
</dbReference>
<organism evidence="1 2">
    <name type="scientific">Paramuricea clavata</name>
    <name type="common">Red gorgonian</name>
    <name type="synonym">Violescent sea-whip</name>
    <dbReference type="NCBI Taxonomy" id="317549"/>
    <lineage>
        <taxon>Eukaryota</taxon>
        <taxon>Metazoa</taxon>
        <taxon>Cnidaria</taxon>
        <taxon>Anthozoa</taxon>
        <taxon>Octocorallia</taxon>
        <taxon>Malacalcyonacea</taxon>
        <taxon>Plexauridae</taxon>
        <taxon>Paramuricea</taxon>
    </lineage>
</organism>
<dbReference type="PANTHER" id="PTHR11733">
    <property type="entry name" value="ZINC METALLOPROTEASE FAMILY M13 NEPRILYSIN-RELATED"/>
    <property type="match status" value="1"/>
</dbReference>
<evidence type="ECO:0000313" key="2">
    <source>
        <dbReference type="Proteomes" id="UP001152795"/>
    </source>
</evidence>
<dbReference type="Pfam" id="PF05649">
    <property type="entry name" value="Peptidase_M13_N"/>
    <property type="match status" value="1"/>
</dbReference>
<dbReference type="Gene3D" id="1.10.1380.10">
    <property type="entry name" value="Neutral endopeptidase , domain2"/>
    <property type="match status" value="1"/>
</dbReference>
<dbReference type="EMBL" id="CACRXK020007946">
    <property type="protein sequence ID" value="CAB4013611.1"/>
    <property type="molecule type" value="Genomic_DNA"/>
</dbReference>
<reference evidence="1" key="1">
    <citation type="submission" date="2020-04" db="EMBL/GenBank/DDBJ databases">
        <authorList>
            <person name="Alioto T."/>
            <person name="Alioto T."/>
            <person name="Gomez Garrido J."/>
        </authorList>
    </citation>
    <scope>NUCLEOTIDE SEQUENCE</scope>
    <source>
        <strain evidence="1">A484AB</strain>
    </source>
</reference>
<dbReference type="InterPro" id="IPR008753">
    <property type="entry name" value="Peptidase_M13_N"/>
</dbReference>
<accession>A0A6S7J8Y4</accession>
<protein>
    <submittedName>
        <fullName evidence="1">Endothelin-converting enzyme 1-like</fullName>
    </submittedName>
</protein>
<gene>
    <name evidence="1" type="ORF">PACLA_8A021503</name>
</gene>
<sequence length="530" mass="61371">MAARCSTFITTLLFSTFVYQISNSLPVAYQDDTTNSDPNISVRDETLTEKKYNKICVTLQCMRVSAHIKAAINEEVKPCDDFYDYACGQWMKKNPIPKGKHKISAITELRDKNNEIMQEALVSNDSLNNLSPIKKVRTFFQSCLNVEAIDKLGNEPIRKYIKDLNSWAVDKKIGWKSGKWDVFETLKKIQKEYTSTQLFFSIESVPDPLSSRNGTARQNILMIDRAPLDLRPELFFGSPKAVRLLYYYMSKVTNLTGVDMSYAKKSMKDVIRFEIGLAQLTSGKMGKRYARVSIKKLEQTLPQFPWFDHLQSLVAPNKLTRKDPIVVLATKYLPTLFKLLKKTDKKVLSNFMVWRMIKSYIPLLSNDFRKLYTRLKGKTESRAETCYSYTSNRLSNLLGALFIRKRFSAKVKTDVEEMMSDIIEAFKDNAQTETWLSGKSRKAVELKLKNLLSKVGYPDYLWNEKDLTLKYENLDIQPDQWFQNVVNSHKYLNFMELHNVGKTIDRKHDWNTASQVANAFYVRTKNEIGR</sequence>
<dbReference type="GO" id="GO:0016485">
    <property type="term" value="P:protein processing"/>
    <property type="evidence" value="ECO:0007669"/>
    <property type="project" value="TreeGrafter"/>
</dbReference>
<dbReference type="OrthoDB" id="6475849at2759"/>
<proteinExistence type="predicted"/>
<dbReference type="Proteomes" id="UP001152795">
    <property type="component" value="Unassembled WGS sequence"/>
</dbReference>
<evidence type="ECO:0000313" key="1">
    <source>
        <dbReference type="EMBL" id="CAB4013611.1"/>
    </source>
</evidence>
<dbReference type="GO" id="GO:0005886">
    <property type="term" value="C:plasma membrane"/>
    <property type="evidence" value="ECO:0007669"/>
    <property type="project" value="TreeGrafter"/>
</dbReference>
<dbReference type="CDD" id="cd08662">
    <property type="entry name" value="M13"/>
    <property type="match status" value="1"/>
</dbReference>